<gene>
    <name evidence="1" type="ORF">GCM10009827_084220</name>
</gene>
<dbReference type="EMBL" id="BAAAQD010000021">
    <property type="protein sequence ID" value="GAA1550717.1"/>
    <property type="molecule type" value="Genomic_DNA"/>
</dbReference>
<comment type="caution">
    <text evidence="1">The sequence shown here is derived from an EMBL/GenBank/DDBJ whole genome shotgun (WGS) entry which is preliminary data.</text>
</comment>
<keyword evidence="2" id="KW-1185">Reference proteome</keyword>
<sequence>MTKQPPSRREHVELGADLLNARWALLDACRLTDTHYPRNSAPARAAQAALDAFERLRSALDNESASELPGDDWSPMIYYGDDREARAEWLAENPLDHRD</sequence>
<dbReference type="Proteomes" id="UP001501470">
    <property type="component" value="Unassembled WGS sequence"/>
</dbReference>
<protein>
    <submittedName>
        <fullName evidence="1">Uncharacterized protein</fullName>
    </submittedName>
</protein>
<proteinExistence type="predicted"/>
<reference evidence="2" key="1">
    <citation type="journal article" date="2019" name="Int. J. Syst. Evol. Microbiol.">
        <title>The Global Catalogue of Microorganisms (GCM) 10K type strain sequencing project: providing services to taxonomists for standard genome sequencing and annotation.</title>
        <authorList>
            <consortium name="The Broad Institute Genomics Platform"/>
            <consortium name="The Broad Institute Genome Sequencing Center for Infectious Disease"/>
            <person name="Wu L."/>
            <person name="Ma J."/>
        </authorList>
    </citation>
    <scope>NUCLEOTIDE SEQUENCE [LARGE SCALE GENOMIC DNA]</scope>
    <source>
        <strain evidence="2">JCM 15933</strain>
    </source>
</reference>
<evidence type="ECO:0000313" key="2">
    <source>
        <dbReference type="Proteomes" id="UP001501470"/>
    </source>
</evidence>
<organism evidence="1 2">
    <name type="scientific">Dactylosporangium maewongense</name>
    <dbReference type="NCBI Taxonomy" id="634393"/>
    <lineage>
        <taxon>Bacteria</taxon>
        <taxon>Bacillati</taxon>
        <taxon>Actinomycetota</taxon>
        <taxon>Actinomycetes</taxon>
        <taxon>Micromonosporales</taxon>
        <taxon>Micromonosporaceae</taxon>
        <taxon>Dactylosporangium</taxon>
    </lineage>
</organism>
<evidence type="ECO:0000313" key="1">
    <source>
        <dbReference type="EMBL" id="GAA1550717.1"/>
    </source>
</evidence>
<name>A0ABP4MUW3_9ACTN</name>
<accession>A0ABP4MUW3</accession>
<dbReference type="RefSeq" id="WP_344509331.1">
    <property type="nucleotide sequence ID" value="NZ_BAAAQD010000021.1"/>
</dbReference>